<evidence type="ECO:0000313" key="1">
    <source>
        <dbReference type="Proteomes" id="UP000887580"/>
    </source>
</evidence>
<reference evidence="2" key="1">
    <citation type="submission" date="2022-11" db="UniProtKB">
        <authorList>
            <consortium name="WormBaseParasite"/>
        </authorList>
    </citation>
    <scope>IDENTIFICATION</scope>
</reference>
<protein>
    <submittedName>
        <fullName evidence="2">Uncharacterized protein</fullName>
    </submittedName>
</protein>
<proteinExistence type="predicted"/>
<dbReference type="Proteomes" id="UP000887580">
    <property type="component" value="Unplaced"/>
</dbReference>
<accession>A0AC35GLD2</accession>
<dbReference type="WBParaSite" id="PS1159_v2.g6036.t1">
    <property type="protein sequence ID" value="PS1159_v2.g6036.t1"/>
    <property type="gene ID" value="PS1159_v2.g6036"/>
</dbReference>
<evidence type="ECO:0000313" key="2">
    <source>
        <dbReference type="WBParaSite" id="PS1159_v2.g6036.t1"/>
    </source>
</evidence>
<name>A0AC35GLD2_9BILA</name>
<sequence>MIVVFYFIVTGNESKIEELCGKLPEYEELLFKHLISPPMVTDNDKMTLGLKDLAIVTSTSLNHMGEAIRSCDTFQQNPQLKNVTFLMYLHDDIPSEVRILYAKLCPVAKIFSLNLKKYPEYVEDLSQYRFKSIYQALALQKYKVVLGMDSSVRFVKDANLETIELMEFQGGVVLWINTENGWKIMKKLLHCALKKDCMAPFGATDKCNGSKITAHPNKFSGCHRFDQSAINLILFEEAGYHSDIFQWQYPGLYVERSEKL</sequence>
<organism evidence="1 2">
    <name type="scientific">Panagrolaimus sp. PS1159</name>
    <dbReference type="NCBI Taxonomy" id="55785"/>
    <lineage>
        <taxon>Eukaryota</taxon>
        <taxon>Metazoa</taxon>
        <taxon>Ecdysozoa</taxon>
        <taxon>Nematoda</taxon>
        <taxon>Chromadorea</taxon>
        <taxon>Rhabditida</taxon>
        <taxon>Tylenchina</taxon>
        <taxon>Panagrolaimomorpha</taxon>
        <taxon>Panagrolaimoidea</taxon>
        <taxon>Panagrolaimidae</taxon>
        <taxon>Panagrolaimus</taxon>
    </lineage>
</organism>